<evidence type="ECO:0000313" key="3">
    <source>
        <dbReference type="Proteomes" id="UP001596380"/>
    </source>
</evidence>
<feature type="domain" description="DNA primase/polymerase bifunctional N-terminal" evidence="1">
    <location>
        <begin position="31"/>
        <end position="194"/>
    </location>
</feature>
<sequence>MTDRTCEHCGEGLALLARADARYCSTRCRMAAHRARRHQVPAELRTARRWVRRSASKVPLTCAGEAASSTDPGTWDSYDAVRRSTAGAGIGCVLRPDDDVVCIDLDHALDADGAPLPWAAAILARIPRTWVEVSPSGDGLHIWGRADVAGGRKLPRPGGGVEVYGSGRYITVTGRPYGRAVAQFGDLTEVIGFLLPSPSSRLPLQGV</sequence>
<evidence type="ECO:0000259" key="1">
    <source>
        <dbReference type="SMART" id="SM00943"/>
    </source>
</evidence>
<dbReference type="InterPro" id="IPR015330">
    <property type="entry name" value="DNA_primase/pol_bifunc_N"/>
</dbReference>
<accession>A0ABW2CU44</accession>
<protein>
    <submittedName>
        <fullName evidence="2">Bifunctional DNA primase/polymerase</fullName>
    </submittedName>
</protein>
<organism evidence="2 3">
    <name type="scientific">Actinomadura yumaensis</name>
    <dbReference type="NCBI Taxonomy" id="111807"/>
    <lineage>
        <taxon>Bacteria</taxon>
        <taxon>Bacillati</taxon>
        <taxon>Actinomycetota</taxon>
        <taxon>Actinomycetes</taxon>
        <taxon>Streptosporangiales</taxon>
        <taxon>Thermomonosporaceae</taxon>
        <taxon>Actinomadura</taxon>
    </lineage>
</organism>
<name>A0ABW2CU44_9ACTN</name>
<keyword evidence="3" id="KW-1185">Reference proteome</keyword>
<dbReference type="EMBL" id="JBHSXS010000036">
    <property type="protein sequence ID" value="MFC6885304.1"/>
    <property type="molecule type" value="Genomic_DNA"/>
</dbReference>
<gene>
    <name evidence="2" type="ORF">ACFQKB_36485</name>
</gene>
<dbReference type="Pfam" id="PF09250">
    <property type="entry name" value="Prim-Pol"/>
    <property type="match status" value="1"/>
</dbReference>
<proteinExistence type="predicted"/>
<reference evidence="3" key="1">
    <citation type="journal article" date="2019" name="Int. J. Syst. Evol. Microbiol.">
        <title>The Global Catalogue of Microorganisms (GCM) 10K type strain sequencing project: providing services to taxonomists for standard genome sequencing and annotation.</title>
        <authorList>
            <consortium name="The Broad Institute Genomics Platform"/>
            <consortium name="The Broad Institute Genome Sequencing Center for Infectious Disease"/>
            <person name="Wu L."/>
            <person name="Ma J."/>
        </authorList>
    </citation>
    <scope>NUCLEOTIDE SEQUENCE [LARGE SCALE GENOMIC DNA]</scope>
    <source>
        <strain evidence="3">JCM 3369</strain>
    </source>
</reference>
<evidence type="ECO:0000313" key="2">
    <source>
        <dbReference type="EMBL" id="MFC6885304.1"/>
    </source>
</evidence>
<dbReference type="SMART" id="SM00943">
    <property type="entry name" value="Prim-Pol"/>
    <property type="match status" value="1"/>
</dbReference>
<dbReference type="Proteomes" id="UP001596380">
    <property type="component" value="Unassembled WGS sequence"/>
</dbReference>
<comment type="caution">
    <text evidence="2">The sequence shown here is derived from an EMBL/GenBank/DDBJ whole genome shotgun (WGS) entry which is preliminary data.</text>
</comment>
<dbReference type="RefSeq" id="WP_175251005.1">
    <property type="nucleotide sequence ID" value="NZ_JBHSXE010000001.1"/>
</dbReference>